<reference evidence="3 4" key="1">
    <citation type="journal article" date="2017" name="Nat. Ecol. Evol.">
        <title>Scallop genome provides insights into evolution of bilaterian karyotype and development.</title>
        <authorList>
            <person name="Wang S."/>
            <person name="Zhang J."/>
            <person name="Jiao W."/>
            <person name="Li J."/>
            <person name="Xun X."/>
            <person name="Sun Y."/>
            <person name="Guo X."/>
            <person name="Huan P."/>
            <person name="Dong B."/>
            <person name="Zhang L."/>
            <person name="Hu X."/>
            <person name="Sun X."/>
            <person name="Wang J."/>
            <person name="Zhao C."/>
            <person name="Wang Y."/>
            <person name="Wang D."/>
            <person name="Huang X."/>
            <person name="Wang R."/>
            <person name="Lv J."/>
            <person name="Li Y."/>
            <person name="Zhang Z."/>
            <person name="Liu B."/>
            <person name="Lu W."/>
            <person name="Hui Y."/>
            <person name="Liang J."/>
            <person name="Zhou Z."/>
            <person name="Hou R."/>
            <person name="Li X."/>
            <person name="Liu Y."/>
            <person name="Li H."/>
            <person name="Ning X."/>
            <person name="Lin Y."/>
            <person name="Zhao L."/>
            <person name="Xing Q."/>
            <person name="Dou J."/>
            <person name="Li Y."/>
            <person name="Mao J."/>
            <person name="Guo H."/>
            <person name="Dou H."/>
            <person name="Li T."/>
            <person name="Mu C."/>
            <person name="Jiang W."/>
            <person name="Fu Q."/>
            <person name="Fu X."/>
            <person name="Miao Y."/>
            <person name="Liu J."/>
            <person name="Yu Q."/>
            <person name="Li R."/>
            <person name="Liao H."/>
            <person name="Li X."/>
            <person name="Kong Y."/>
            <person name="Jiang Z."/>
            <person name="Chourrout D."/>
            <person name="Li R."/>
            <person name="Bao Z."/>
        </authorList>
    </citation>
    <scope>NUCLEOTIDE SEQUENCE [LARGE SCALE GENOMIC DNA]</scope>
    <source>
        <strain evidence="3 4">PY_sf001</strain>
    </source>
</reference>
<dbReference type="InterPro" id="IPR036691">
    <property type="entry name" value="Endo/exonu/phosph_ase_sf"/>
</dbReference>
<dbReference type="OrthoDB" id="62798at2759"/>
<comment type="caution">
    <text evidence="3">The sequence shown here is derived from an EMBL/GenBank/DDBJ whole genome shotgun (WGS) entry which is preliminary data.</text>
</comment>
<sequence>MASSTKNSVVMPKPKIVRLYMCTWNVGTTDPPSDMTELLGLDKPYKMLPDMYGIGLQEVSTGDADAEDNKWTKTLTNILGKTGYVRVKVVRMQGLLSLAFVKRENLLSYEHIESERSKAGMGGWWGNKGGVSTRFDINGVNLIMVNAHLAAHMNNAMERIEDFFTILDTQKFRDKDVDNILDHDYVFWMGDLNFRLDDLSRSEVEKDIEAKNYSALLKKDQLLRCKEEGLVFTDFEEGPITFAPTYKFDPDTDIYDTSEKQRVPAWCDRILWMVHEDSFQNLDLSVKQLYYKSLPSYKTSDHKPVVSEFQFPVFPHPPNPPVVTIQVPSVWKLGKEVDVTYTYRTNPDLASSSWDWIGIYRTDFATYNDYISYKYAESNTGDKGQPNITVTWKGKDMPTYPGKYVLCYISKVKNILMGMSNEFQIVQ</sequence>
<keyword evidence="4" id="KW-1185">Reference proteome</keyword>
<dbReference type="Pfam" id="PF17751">
    <property type="entry name" value="SKICH"/>
    <property type="match status" value="1"/>
</dbReference>
<dbReference type="GO" id="GO:0004439">
    <property type="term" value="F:phosphatidylinositol-4,5-bisphosphate 5-phosphatase activity"/>
    <property type="evidence" value="ECO:0007669"/>
    <property type="project" value="TreeGrafter"/>
</dbReference>
<dbReference type="SUPFAM" id="SSF56219">
    <property type="entry name" value="DNase I-like"/>
    <property type="match status" value="1"/>
</dbReference>
<dbReference type="EMBL" id="NEDP02005554">
    <property type="protein sequence ID" value="OWF38782.1"/>
    <property type="molecule type" value="Genomic_DNA"/>
</dbReference>
<dbReference type="Gene3D" id="3.60.10.10">
    <property type="entry name" value="Endonuclease/exonuclease/phosphatase"/>
    <property type="match status" value="1"/>
</dbReference>
<dbReference type="PANTHER" id="PTHR11200:SF275">
    <property type="entry name" value="LD06095P"/>
    <property type="match status" value="1"/>
</dbReference>
<dbReference type="Proteomes" id="UP000242188">
    <property type="component" value="Unassembled WGS sequence"/>
</dbReference>
<dbReference type="STRING" id="6573.A0A210PQQ2"/>
<dbReference type="GO" id="GO:0005886">
    <property type="term" value="C:plasma membrane"/>
    <property type="evidence" value="ECO:0007669"/>
    <property type="project" value="TreeGrafter"/>
</dbReference>
<dbReference type="GO" id="GO:0005737">
    <property type="term" value="C:cytoplasm"/>
    <property type="evidence" value="ECO:0007669"/>
    <property type="project" value="TreeGrafter"/>
</dbReference>
<dbReference type="Pfam" id="PF22669">
    <property type="entry name" value="Exo_endo_phos2"/>
    <property type="match status" value="1"/>
</dbReference>
<accession>A0A210PQQ2</accession>
<organism evidence="3 4">
    <name type="scientific">Mizuhopecten yessoensis</name>
    <name type="common">Japanese scallop</name>
    <name type="synonym">Patinopecten yessoensis</name>
    <dbReference type="NCBI Taxonomy" id="6573"/>
    <lineage>
        <taxon>Eukaryota</taxon>
        <taxon>Metazoa</taxon>
        <taxon>Spiralia</taxon>
        <taxon>Lophotrochozoa</taxon>
        <taxon>Mollusca</taxon>
        <taxon>Bivalvia</taxon>
        <taxon>Autobranchia</taxon>
        <taxon>Pteriomorphia</taxon>
        <taxon>Pectinida</taxon>
        <taxon>Pectinoidea</taxon>
        <taxon>Pectinidae</taxon>
        <taxon>Mizuhopecten</taxon>
    </lineage>
</organism>
<dbReference type="InterPro" id="IPR041611">
    <property type="entry name" value="SKICH"/>
</dbReference>
<dbReference type="SMART" id="SM00128">
    <property type="entry name" value="IPPc"/>
    <property type="match status" value="1"/>
</dbReference>
<dbReference type="PANTHER" id="PTHR11200">
    <property type="entry name" value="INOSITOL 5-PHOSPHATASE"/>
    <property type="match status" value="1"/>
</dbReference>
<dbReference type="FunFam" id="3.60.10.10:FF:000060">
    <property type="entry name" value="Uncharacterized protein, isoform C"/>
    <property type="match status" value="1"/>
</dbReference>
<evidence type="ECO:0000259" key="2">
    <source>
        <dbReference type="SMART" id="SM00128"/>
    </source>
</evidence>
<protein>
    <submittedName>
        <fullName evidence="3">Inositol polyphosphate 5-phosphatase K</fullName>
    </submittedName>
</protein>
<dbReference type="GO" id="GO:0046856">
    <property type="term" value="P:phosphatidylinositol dephosphorylation"/>
    <property type="evidence" value="ECO:0007669"/>
    <property type="project" value="InterPro"/>
</dbReference>
<dbReference type="FunFam" id="2.60.40.2840:FF:000003">
    <property type="entry name" value="Phosphatidylinositol 4,5-bisphosphate 5-phosphatase A"/>
    <property type="match status" value="1"/>
</dbReference>
<gene>
    <name evidence="3" type="ORF">KP79_PYT16666</name>
</gene>
<dbReference type="GO" id="GO:0001726">
    <property type="term" value="C:ruffle"/>
    <property type="evidence" value="ECO:0007669"/>
    <property type="project" value="TreeGrafter"/>
</dbReference>
<evidence type="ECO:0000313" key="4">
    <source>
        <dbReference type="Proteomes" id="UP000242188"/>
    </source>
</evidence>
<comment type="similarity">
    <text evidence="1">Belongs to the inositol 1,4,5-trisphosphate 5-phosphatase type II family.</text>
</comment>
<feature type="domain" description="Inositol polyphosphate-related phosphatase" evidence="2">
    <location>
        <begin position="15"/>
        <end position="317"/>
    </location>
</feature>
<name>A0A210PQQ2_MIZYE</name>
<evidence type="ECO:0000256" key="1">
    <source>
        <dbReference type="ARBA" id="ARBA00005910"/>
    </source>
</evidence>
<proteinExistence type="inferred from homology"/>
<dbReference type="InterPro" id="IPR046985">
    <property type="entry name" value="IP5"/>
</dbReference>
<evidence type="ECO:0000313" key="3">
    <source>
        <dbReference type="EMBL" id="OWF38782.1"/>
    </source>
</evidence>
<dbReference type="InterPro" id="IPR000300">
    <property type="entry name" value="IPPc"/>
</dbReference>
<dbReference type="AlphaFoldDB" id="A0A210PQQ2"/>
<dbReference type="Gene3D" id="2.60.40.2840">
    <property type="match status" value="1"/>
</dbReference>